<comment type="function">
    <text evidence="1">Catalyzes the reversible reduction of methenyl-H(4)MPT(+) to methylene-H(4)MPT.</text>
</comment>
<dbReference type="Pfam" id="PF03201">
    <property type="entry name" value="HMD"/>
    <property type="match status" value="1"/>
</dbReference>
<evidence type="ECO:0000256" key="8">
    <source>
        <dbReference type="ARBA" id="ARBA00023002"/>
    </source>
</evidence>
<evidence type="ECO:0000256" key="5">
    <source>
        <dbReference type="ARBA" id="ARBA00017649"/>
    </source>
</evidence>
<reference evidence="13 14" key="1">
    <citation type="submission" date="2016-10" db="EMBL/GenBank/DDBJ databases">
        <authorList>
            <person name="Varghese N."/>
            <person name="Submissions S."/>
        </authorList>
    </citation>
    <scope>NUCLEOTIDE SEQUENCE [LARGE SCALE GENOMIC DNA]</scope>
    <source>
        <strain evidence="13 14">DSM 16643</strain>
    </source>
</reference>
<evidence type="ECO:0000313" key="14">
    <source>
        <dbReference type="Proteomes" id="UP000323439"/>
    </source>
</evidence>
<proteinExistence type="inferred from homology"/>
<feature type="domain" description="5,10-methenyltetrahydromethanopterin hydrogenase N-terminal" evidence="12">
    <location>
        <begin position="43"/>
        <end position="277"/>
    </location>
</feature>
<dbReference type="InterPro" id="IPR038182">
    <property type="entry name" value="HMD_C_sf"/>
</dbReference>
<dbReference type="GO" id="GO:0019386">
    <property type="term" value="P:methanogenesis, from carbon dioxide"/>
    <property type="evidence" value="ECO:0007669"/>
    <property type="project" value="UniProtKB-UniPathway"/>
</dbReference>
<dbReference type="Proteomes" id="UP000323439">
    <property type="component" value="Unassembled WGS sequence"/>
</dbReference>
<feature type="domain" description="H2-forming N5,N10-methylenetetrahydromethanopterin dehydrogenase C-terminal" evidence="11">
    <location>
        <begin position="281"/>
        <end position="375"/>
    </location>
</feature>
<evidence type="ECO:0000256" key="1">
    <source>
        <dbReference type="ARBA" id="ARBA00002058"/>
    </source>
</evidence>
<sequence>MVLEKLKAIFSKEEKKIAKTVDEKIEEKAEEQIEKKAEEKKGMKVAILGAGCYRTHAASGITNFSRACEVAEATGKENIAMTHSTIEMGAELLELAGVSEVVVSDPVFDGDFVVVDDFDYAEVIAAHKAGNPEEVMPDIRAKVNELAETVPKPAKGAIHFTHPEDLGMKCINDDSEAVADADWVMTWLPEGGMQPDIIKNFAGDIKEGAIVTHACTIPTTGLNKIFEDLGTNVNVASYHPGAVPEMKGQVYIAEGFADQASIDTLMDLGQKARGSAFTLPANMVGPVCDMCSAVTAITYAGILAYRDTVTQILGAPAGFAQMMALESLTQVNALMQDEGIDKMDDALNPAALLGTADSMNFGSLAEIVPDVLDYLGKEKKE</sequence>
<dbReference type="Gene3D" id="3.40.50.720">
    <property type="entry name" value="NAD(P)-binding Rossmann-like Domain"/>
    <property type="match status" value="1"/>
</dbReference>
<dbReference type="InterPro" id="IPR010062">
    <property type="entry name" value="HMD"/>
</dbReference>
<keyword evidence="7" id="KW-0484">Methanogenesis</keyword>
<evidence type="ECO:0000256" key="7">
    <source>
        <dbReference type="ARBA" id="ARBA00022994"/>
    </source>
</evidence>
<dbReference type="EMBL" id="FMXB01000004">
    <property type="protein sequence ID" value="SDA45666.1"/>
    <property type="molecule type" value="Genomic_DNA"/>
</dbReference>
<keyword evidence="8" id="KW-0560">Oxidoreductase</keyword>
<dbReference type="Pfam" id="PF22616">
    <property type="entry name" value="HMD_N"/>
    <property type="match status" value="1"/>
</dbReference>
<evidence type="ECO:0000256" key="3">
    <source>
        <dbReference type="ARBA" id="ARBA00008890"/>
    </source>
</evidence>
<evidence type="ECO:0000256" key="2">
    <source>
        <dbReference type="ARBA" id="ARBA00005226"/>
    </source>
</evidence>
<accession>A0A1G5VJR5</accession>
<dbReference type="GO" id="GO:0047068">
    <property type="term" value="F:N5,N10-methenyltetrahydromethanopterin hydrogenase activity"/>
    <property type="evidence" value="ECO:0007669"/>
    <property type="project" value="UniProtKB-EC"/>
</dbReference>
<name>A0A1G5VJR5_9EURY</name>
<dbReference type="STRING" id="230361.sm9_1140"/>
<dbReference type="AlphaFoldDB" id="A0A1G5VJR5"/>
<dbReference type="EC" id="1.12.98.2" evidence="4 9"/>
<dbReference type="NCBIfam" id="TIGR01723">
    <property type="entry name" value="hmd_TIGR"/>
    <property type="match status" value="1"/>
</dbReference>
<dbReference type="SUPFAM" id="SSF48179">
    <property type="entry name" value="6-phosphogluconate dehydrogenase C-terminal domain-like"/>
    <property type="match status" value="1"/>
</dbReference>
<gene>
    <name evidence="13" type="ORF">SAMN02910315_00646</name>
</gene>
<evidence type="ECO:0000256" key="6">
    <source>
        <dbReference type="ARBA" id="ARBA00022563"/>
    </source>
</evidence>
<evidence type="ECO:0000256" key="9">
    <source>
        <dbReference type="NCBIfam" id="TIGR01723"/>
    </source>
</evidence>
<dbReference type="GO" id="GO:0006730">
    <property type="term" value="P:one-carbon metabolic process"/>
    <property type="evidence" value="ECO:0007669"/>
    <property type="project" value="UniProtKB-KW"/>
</dbReference>
<evidence type="ECO:0000259" key="12">
    <source>
        <dbReference type="Pfam" id="PF22616"/>
    </source>
</evidence>
<dbReference type="InterPro" id="IPR008927">
    <property type="entry name" value="6-PGluconate_DH-like_C_sf"/>
</dbReference>
<dbReference type="SUPFAM" id="SSF51735">
    <property type="entry name" value="NAD(P)-binding Rossmann-fold domains"/>
    <property type="match status" value="1"/>
</dbReference>
<dbReference type="InterPro" id="IPR055205">
    <property type="entry name" value="HMD_N"/>
</dbReference>
<dbReference type="InterPro" id="IPR004889">
    <property type="entry name" value="HMD_C"/>
</dbReference>
<evidence type="ECO:0000313" key="13">
    <source>
        <dbReference type="EMBL" id="SDA45666.1"/>
    </source>
</evidence>
<dbReference type="UniPathway" id="UPA00640">
    <property type="reaction ID" value="UER00696"/>
</dbReference>
<dbReference type="Gene3D" id="1.20.120.1300">
    <property type="entry name" value="Hmd, C-terminal helical subdomain"/>
    <property type="match status" value="1"/>
</dbReference>
<feature type="coiled-coil region" evidence="10">
    <location>
        <begin position="3"/>
        <end position="46"/>
    </location>
</feature>
<organism evidence="13 14">
    <name type="scientific">Methanobrevibacter millerae</name>
    <dbReference type="NCBI Taxonomy" id="230361"/>
    <lineage>
        <taxon>Archaea</taxon>
        <taxon>Methanobacteriati</taxon>
        <taxon>Methanobacteriota</taxon>
        <taxon>Methanomada group</taxon>
        <taxon>Methanobacteria</taxon>
        <taxon>Methanobacteriales</taxon>
        <taxon>Methanobacteriaceae</taxon>
        <taxon>Methanobrevibacter</taxon>
    </lineage>
</organism>
<protein>
    <recommendedName>
        <fullName evidence="5 9">5,10-methenyltetrahydromethanopterin hydrogenase</fullName>
        <ecNumber evidence="4 9">1.12.98.2</ecNumber>
    </recommendedName>
</protein>
<evidence type="ECO:0000256" key="4">
    <source>
        <dbReference type="ARBA" id="ARBA00012335"/>
    </source>
</evidence>
<keyword evidence="14" id="KW-1185">Reference proteome</keyword>
<evidence type="ECO:0000259" key="11">
    <source>
        <dbReference type="Pfam" id="PF03201"/>
    </source>
</evidence>
<comment type="similarity">
    <text evidence="3">Belongs to the HMD family.</text>
</comment>
<dbReference type="InterPro" id="IPR036291">
    <property type="entry name" value="NAD(P)-bd_dom_sf"/>
</dbReference>
<comment type="pathway">
    <text evidence="2">One-carbon metabolism; methanogenesis from CO(2); 5,10-methylene-5,6,7,8-tetrahydromethanopterin from 5,10-methenyl-5,6,7,8-tetrahydromethanopterin (hydrogen route): step 1/1.</text>
</comment>
<keyword evidence="6" id="KW-0554">One-carbon metabolism</keyword>
<keyword evidence="10" id="KW-0175">Coiled coil</keyword>
<evidence type="ECO:0000256" key="10">
    <source>
        <dbReference type="SAM" id="Coils"/>
    </source>
</evidence>